<dbReference type="Gene3D" id="3.40.50.150">
    <property type="entry name" value="Vaccinia Virus protein VP39"/>
    <property type="match status" value="1"/>
</dbReference>
<reference evidence="2" key="1">
    <citation type="submission" date="2020-02" db="EMBL/GenBank/DDBJ databases">
        <authorList>
            <person name="Meier V. D."/>
        </authorList>
    </citation>
    <scope>NUCLEOTIDE SEQUENCE</scope>
    <source>
        <strain evidence="2">AVDCRST_MAG09</strain>
    </source>
</reference>
<accession>A0A6J4SJA3</accession>
<dbReference type="PANTHER" id="PTHR43591">
    <property type="entry name" value="METHYLTRANSFERASE"/>
    <property type="match status" value="1"/>
</dbReference>
<evidence type="ECO:0000313" key="2">
    <source>
        <dbReference type="EMBL" id="CAA9500556.1"/>
    </source>
</evidence>
<dbReference type="CDD" id="cd02440">
    <property type="entry name" value="AdoMet_MTases"/>
    <property type="match status" value="1"/>
</dbReference>
<dbReference type="InterPro" id="IPR013216">
    <property type="entry name" value="Methyltransf_11"/>
</dbReference>
<dbReference type="GO" id="GO:0008757">
    <property type="term" value="F:S-adenosylmethionine-dependent methyltransferase activity"/>
    <property type="evidence" value="ECO:0007669"/>
    <property type="project" value="InterPro"/>
</dbReference>
<name>A0A6J4SJA3_9SPHN</name>
<evidence type="ECO:0000259" key="1">
    <source>
        <dbReference type="Pfam" id="PF08241"/>
    </source>
</evidence>
<protein>
    <recommendedName>
        <fullName evidence="1">Methyltransferase type 11 domain-containing protein</fullName>
    </recommendedName>
</protein>
<organism evidence="2">
    <name type="scientific">uncultured Sphingomonas sp</name>
    <dbReference type="NCBI Taxonomy" id="158754"/>
    <lineage>
        <taxon>Bacteria</taxon>
        <taxon>Pseudomonadati</taxon>
        <taxon>Pseudomonadota</taxon>
        <taxon>Alphaproteobacteria</taxon>
        <taxon>Sphingomonadales</taxon>
        <taxon>Sphingomonadaceae</taxon>
        <taxon>Sphingomonas</taxon>
        <taxon>environmental samples</taxon>
    </lineage>
</organism>
<proteinExistence type="predicted"/>
<dbReference type="Pfam" id="PF08241">
    <property type="entry name" value="Methyltransf_11"/>
    <property type="match status" value="1"/>
</dbReference>
<dbReference type="InterPro" id="IPR029063">
    <property type="entry name" value="SAM-dependent_MTases_sf"/>
</dbReference>
<feature type="domain" description="Methyltransferase type 11" evidence="1">
    <location>
        <begin position="45"/>
        <end position="139"/>
    </location>
</feature>
<sequence length="269" mass="29127">MLNTDSAFAGSIPAIYDRHLGPLLFKPYAEEVGRRAAKLGAECILETAAGTGLVTEVLLQACPAARIVATDLNQAMLDQAAQRLRSDRLRLKAADAQQLPFGEAEFDLVVCQFGLMFMPDKAGANREAYRVLRSGGRYLLVIWNGLDHNPVSRIIGRRIAAMFPDDPPSFLARTPFGYSDPARIEHDLLAAGFSDMEFETVALASAPGTTPEDAAVGIVQGTPLKSEIEERDPTRLQDATDAARDALRELEGPHGFDSRLSAHVVVAIK</sequence>
<dbReference type="AlphaFoldDB" id="A0A6J4SJA3"/>
<dbReference type="SUPFAM" id="SSF53335">
    <property type="entry name" value="S-adenosyl-L-methionine-dependent methyltransferases"/>
    <property type="match status" value="1"/>
</dbReference>
<dbReference type="RefSeq" id="WP_294172342.1">
    <property type="nucleotide sequence ID" value="NZ_CADCVZ010000015.1"/>
</dbReference>
<gene>
    <name evidence="2" type="ORF">AVDCRST_MAG09-974</name>
</gene>
<dbReference type="EMBL" id="CADCVZ010000015">
    <property type="protein sequence ID" value="CAA9500556.1"/>
    <property type="molecule type" value="Genomic_DNA"/>
</dbReference>